<dbReference type="EMBL" id="CP144695">
    <property type="protein sequence ID" value="WVZ08977.1"/>
    <property type="molecule type" value="Genomic_DNA"/>
</dbReference>
<evidence type="ECO:0000256" key="1">
    <source>
        <dbReference type="SAM" id="MobiDB-lite"/>
    </source>
</evidence>
<dbReference type="Proteomes" id="UP001374535">
    <property type="component" value="Chromosome 6"/>
</dbReference>
<evidence type="ECO:0000313" key="2">
    <source>
        <dbReference type="EMBL" id="WVZ08977.1"/>
    </source>
</evidence>
<dbReference type="AlphaFoldDB" id="A0AAQ3NHU4"/>
<organism evidence="2 3">
    <name type="scientific">Vigna mungo</name>
    <name type="common">Black gram</name>
    <name type="synonym">Phaseolus mungo</name>
    <dbReference type="NCBI Taxonomy" id="3915"/>
    <lineage>
        <taxon>Eukaryota</taxon>
        <taxon>Viridiplantae</taxon>
        <taxon>Streptophyta</taxon>
        <taxon>Embryophyta</taxon>
        <taxon>Tracheophyta</taxon>
        <taxon>Spermatophyta</taxon>
        <taxon>Magnoliopsida</taxon>
        <taxon>eudicotyledons</taxon>
        <taxon>Gunneridae</taxon>
        <taxon>Pentapetalae</taxon>
        <taxon>rosids</taxon>
        <taxon>fabids</taxon>
        <taxon>Fabales</taxon>
        <taxon>Fabaceae</taxon>
        <taxon>Papilionoideae</taxon>
        <taxon>50 kb inversion clade</taxon>
        <taxon>NPAAA clade</taxon>
        <taxon>indigoferoid/millettioid clade</taxon>
        <taxon>Phaseoleae</taxon>
        <taxon>Vigna</taxon>
    </lineage>
</organism>
<gene>
    <name evidence="2" type="ORF">V8G54_022323</name>
</gene>
<reference evidence="2 3" key="1">
    <citation type="journal article" date="2023" name="Life. Sci Alliance">
        <title>Evolutionary insights into 3D genome organization and epigenetic landscape of Vigna mungo.</title>
        <authorList>
            <person name="Junaid A."/>
            <person name="Singh B."/>
            <person name="Bhatia S."/>
        </authorList>
    </citation>
    <scope>NUCLEOTIDE SEQUENCE [LARGE SCALE GENOMIC DNA]</scope>
    <source>
        <strain evidence="2">Urdbean</strain>
    </source>
</reference>
<feature type="region of interest" description="Disordered" evidence="1">
    <location>
        <begin position="84"/>
        <end position="105"/>
    </location>
</feature>
<sequence length="105" mass="11699">MGRNLTKSSHFFNGSECVYEKNIGPSIRKCLAPDERFLQGHGLPSISARHNHNIGAALRSSIHGGSNLHHRLFPGQHLPAASVSTRFRRNLSNSSRALRKRTMNE</sequence>
<name>A0AAQ3NHU4_VIGMU</name>
<proteinExistence type="predicted"/>
<accession>A0AAQ3NHU4</accession>
<keyword evidence="3" id="KW-1185">Reference proteome</keyword>
<protein>
    <submittedName>
        <fullName evidence="2">Uncharacterized protein</fullName>
    </submittedName>
</protein>
<evidence type="ECO:0000313" key="3">
    <source>
        <dbReference type="Proteomes" id="UP001374535"/>
    </source>
</evidence>